<reference evidence="2" key="1">
    <citation type="submission" date="2020-11" db="EMBL/GenBank/DDBJ databases">
        <authorList>
            <consortium name="DOE Joint Genome Institute"/>
            <person name="Ahrendt S."/>
            <person name="Riley R."/>
            <person name="Andreopoulos W."/>
            <person name="Labutti K."/>
            <person name="Pangilinan J."/>
            <person name="Ruiz-Duenas F.J."/>
            <person name="Barrasa J.M."/>
            <person name="Sanchez-Garcia M."/>
            <person name="Camarero S."/>
            <person name="Miyauchi S."/>
            <person name="Serrano A."/>
            <person name="Linde D."/>
            <person name="Babiker R."/>
            <person name="Drula E."/>
            <person name="Ayuso-Fernandez I."/>
            <person name="Pacheco R."/>
            <person name="Padilla G."/>
            <person name="Ferreira P."/>
            <person name="Barriuso J."/>
            <person name="Kellner H."/>
            <person name="Castanera R."/>
            <person name="Alfaro M."/>
            <person name="Ramirez L."/>
            <person name="Pisabarro A.G."/>
            <person name="Kuo A."/>
            <person name="Tritt A."/>
            <person name="Lipzen A."/>
            <person name="He G."/>
            <person name="Yan M."/>
            <person name="Ng V."/>
            <person name="Cullen D."/>
            <person name="Martin F."/>
            <person name="Rosso M.-N."/>
            <person name="Henrissat B."/>
            <person name="Hibbett D."/>
            <person name="Martinez A.T."/>
            <person name="Grigoriev I.V."/>
        </authorList>
    </citation>
    <scope>NUCLEOTIDE SEQUENCE</scope>
    <source>
        <strain evidence="2">AH 40177</strain>
    </source>
</reference>
<dbReference type="Gene3D" id="3.40.630.30">
    <property type="match status" value="1"/>
</dbReference>
<dbReference type="Proteomes" id="UP000772434">
    <property type="component" value="Unassembled WGS sequence"/>
</dbReference>
<dbReference type="AlphaFoldDB" id="A0A9P5Q5F6"/>
<dbReference type="InterPro" id="IPR000182">
    <property type="entry name" value="GNAT_dom"/>
</dbReference>
<protein>
    <submittedName>
        <fullName evidence="2">Acyl-CoA N-acyltransferase</fullName>
    </submittedName>
</protein>
<evidence type="ECO:0000313" key="2">
    <source>
        <dbReference type="EMBL" id="KAF9074968.1"/>
    </source>
</evidence>
<feature type="domain" description="N-acetyltransferase" evidence="1">
    <location>
        <begin position="29"/>
        <end position="208"/>
    </location>
</feature>
<name>A0A9P5Q5F6_9AGAR</name>
<dbReference type="SUPFAM" id="SSF55729">
    <property type="entry name" value="Acyl-CoA N-acyltransferases (Nat)"/>
    <property type="match status" value="1"/>
</dbReference>
<dbReference type="PANTHER" id="PTHR43328">
    <property type="entry name" value="ACETYLTRANSFERASE-RELATED"/>
    <property type="match status" value="1"/>
</dbReference>
<comment type="caution">
    <text evidence="2">The sequence shown here is derived from an EMBL/GenBank/DDBJ whole genome shotgun (WGS) entry which is preliminary data.</text>
</comment>
<dbReference type="PANTHER" id="PTHR43328:SF1">
    <property type="entry name" value="N-ACETYLTRANSFERASE DOMAIN-CONTAINING PROTEIN"/>
    <property type="match status" value="1"/>
</dbReference>
<evidence type="ECO:0000313" key="3">
    <source>
        <dbReference type="Proteomes" id="UP000772434"/>
    </source>
</evidence>
<organism evidence="2 3">
    <name type="scientific">Rhodocollybia butyracea</name>
    <dbReference type="NCBI Taxonomy" id="206335"/>
    <lineage>
        <taxon>Eukaryota</taxon>
        <taxon>Fungi</taxon>
        <taxon>Dikarya</taxon>
        <taxon>Basidiomycota</taxon>
        <taxon>Agaricomycotina</taxon>
        <taxon>Agaricomycetes</taxon>
        <taxon>Agaricomycetidae</taxon>
        <taxon>Agaricales</taxon>
        <taxon>Marasmiineae</taxon>
        <taxon>Omphalotaceae</taxon>
        <taxon>Rhodocollybia</taxon>
    </lineage>
</organism>
<dbReference type="Pfam" id="PF13302">
    <property type="entry name" value="Acetyltransf_3"/>
    <property type="match status" value="1"/>
</dbReference>
<dbReference type="InterPro" id="IPR016181">
    <property type="entry name" value="Acyl_CoA_acyltransferase"/>
</dbReference>
<gene>
    <name evidence="2" type="ORF">BDP27DRAFT_1316262</name>
</gene>
<dbReference type="EMBL" id="JADNRY010000011">
    <property type="protein sequence ID" value="KAF9074968.1"/>
    <property type="molecule type" value="Genomic_DNA"/>
</dbReference>
<keyword evidence="3" id="KW-1185">Reference proteome</keyword>
<proteinExistence type="predicted"/>
<dbReference type="GO" id="GO:0016747">
    <property type="term" value="F:acyltransferase activity, transferring groups other than amino-acyl groups"/>
    <property type="evidence" value="ECO:0007669"/>
    <property type="project" value="InterPro"/>
</dbReference>
<accession>A0A9P5Q5F6</accession>
<evidence type="ECO:0000259" key="1">
    <source>
        <dbReference type="Pfam" id="PF13302"/>
    </source>
</evidence>
<sequence>MSKSYLHPLKVNPSTGEPFLPLDSHPGFIITPPRLSDIVLLPDLLNDPNVHPWLKGPPYPYTLEHSRAWVTEKVEEATALLQELESSSEGSLKVVGGCPIRYIREVKEDGTDVLVGDIGLQRSDGVDLQNAPRLLDVNNQRKAGDPEIIWSMGYLLAPSYGGRGIMSSAFKAVIKQWAIPRMGMRRMVGVTYPDNYGSRKVMEKNGFVLREIVKEHVKAKGKVHDCCVYDLNVVCCS</sequence>
<dbReference type="OrthoDB" id="630895at2759"/>